<sequence length="430" mass="46200">MFKDDEKFDLKIRSVLEEGREDVPDYIWGRIESRLSEPASSASRPGKKRQSVIFLRYAGGIAAAAAVAAAVIFRGLPSHDENTENVLAVVEQPADSGSGTGIPGDTGDMGGILAGQAEASGQGVSGAAGAVPDAVTYAEEQLYSPAVPEDSPAEEPAADTAPEKESGPQQAGGQSVKADHKGQDIHESVTEDSAGTTAWDGDFDDPGEKRGRRKIGTELAVFGNAVSNASTDSRDGNLMMSSPGNTQTTGIRELGEGNSRYGIPVSAGVGIRLSFTEKWSMSAGINYTYLSRTFDGLYSDPEKFREPVLYENIRNTQHYIGIPVDFYYSIVQKDFIDFYVYAGGTAEYCVSNSYSADNSYYGRLHYSGQAGAVQLSANAGIGVEFSISDFFGIYIDPSLRYYFRNSNAPKSIRTVQPLMLGFEAGLRFRL</sequence>
<dbReference type="InterPro" id="IPR025665">
    <property type="entry name" value="Beta-barrel_OMP_2"/>
</dbReference>
<feature type="compositionally biased region" description="Basic and acidic residues" evidence="1">
    <location>
        <begin position="177"/>
        <end position="189"/>
    </location>
</feature>
<evidence type="ECO:0000256" key="2">
    <source>
        <dbReference type="SAM" id="Phobius"/>
    </source>
</evidence>
<feature type="region of interest" description="Disordered" evidence="1">
    <location>
        <begin position="228"/>
        <end position="255"/>
    </location>
</feature>
<feature type="domain" description="Outer membrane protein beta-barrel" evidence="3">
    <location>
        <begin position="256"/>
        <end position="403"/>
    </location>
</feature>
<reference evidence="4" key="2">
    <citation type="journal article" date="2021" name="PeerJ">
        <title>Extensive microbial diversity within the chicken gut microbiome revealed by metagenomics and culture.</title>
        <authorList>
            <person name="Gilroy R."/>
            <person name="Ravi A."/>
            <person name="Getino M."/>
            <person name="Pursley I."/>
            <person name="Horton D.L."/>
            <person name="Alikhan N.F."/>
            <person name="Baker D."/>
            <person name="Gharbi K."/>
            <person name="Hall N."/>
            <person name="Watson M."/>
            <person name="Adriaenssens E.M."/>
            <person name="Foster-Nyarko E."/>
            <person name="Jarju S."/>
            <person name="Secka A."/>
            <person name="Antonio M."/>
            <person name="Oren A."/>
            <person name="Chaudhuri R.R."/>
            <person name="La Ragione R."/>
            <person name="Hildebrand F."/>
            <person name="Pallen M.J."/>
        </authorList>
    </citation>
    <scope>NUCLEOTIDE SEQUENCE</scope>
    <source>
        <strain evidence="4">B2-22910</strain>
    </source>
</reference>
<dbReference type="EMBL" id="JADIMB010000117">
    <property type="protein sequence ID" value="MBO8471694.1"/>
    <property type="molecule type" value="Genomic_DNA"/>
</dbReference>
<accession>A0A9D9NFP0</accession>
<feature type="transmembrane region" description="Helical" evidence="2">
    <location>
        <begin position="53"/>
        <end position="73"/>
    </location>
</feature>
<evidence type="ECO:0000313" key="4">
    <source>
        <dbReference type="EMBL" id="MBO8471694.1"/>
    </source>
</evidence>
<feature type="region of interest" description="Disordered" evidence="1">
    <location>
        <begin position="91"/>
        <end position="113"/>
    </location>
</feature>
<name>A0A9D9NFP0_9BACT</name>
<gene>
    <name evidence="4" type="ORF">IAB82_07880</name>
</gene>
<keyword evidence="2" id="KW-1133">Transmembrane helix</keyword>
<proteinExistence type="predicted"/>
<feature type="compositionally biased region" description="Gly residues" evidence="1">
    <location>
        <begin position="98"/>
        <end position="113"/>
    </location>
</feature>
<comment type="caution">
    <text evidence="4">The sequence shown here is derived from an EMBL/GenBank/DDBJ whole genome shotgun (WGS) entry which is preliminary data.</text>
</comment>
<protein>
    <submittedName>
        <fullName evidence="4">Outer membrane beta-barrel protein</fullName>
    </submittedName>
</protein>
<feature type="compositionally biased region" description="Polar residues" evidence="1">
    <location>
        <begin position="239"/>
        <end position="250"/>
    </location>
</feature>
<dbReference type="Proteomes" id="UP000823603">
    <property type="component" value="Unassembled WGS sequence"/>
</dbReference>
<evidence type="ECO:0000259" key="3">
    <source>
        <dbReference type="Pfam" id="PF13568"/>
    </source>
</evidence>
<dbReference type="AlphaFoldDB" id="A0A9D9NFP0"/>
<keyword evidence="2" id="KW-0812">Transmembrane</keyword>
<feature type="region of interest" description="Disordered" evidence="1">
    <location>
        <begin position="145"/>
        <end position="211"/>
    </location>
</feature>
<reference evidence="4" key="1">
    <citation type="submission" date="2020-10" db="EMBL/GenBank/DDBJ databases">
        <authorList>
            <person name="Gilroy R."/>
        </authorList>
    </citation>
    <scope>NUCLEOTIDE SEQUENCE</scope>
    <source>
        <strain evidence="4">B2-22910</strain>
    </source>
</reference>
<organism evidence="4 5">
    <name type="scientific">Candidatus Cryptobacteroides faecavium</name>
    <dbReference type="NCBI Taxonomy" id="2840762"/>
    <lineage>
        <taxon>Bacteria</taxon>
        <taxon>Pseudomonadati</taxon>
        <taxon>Bacteroidota</taxon>
        <taxon>Bacteroidia</taxon>
        <taxon>Bacteroidales</taxon>
        <taxon>Candidatus Cryptobacteroides</taxon>
    </lineage>
</organism>
<evidence type="ECO:0000313" key="5">
    <source>
        <dbReference type="Proteomes" id="UP000823603"/>
    </source>
</evidence>
<dbReference type="Pfam" id="PF13568">
    <property type="entry name" value="OMP_b-brl_2"/>
    <property type="match status" value="1"/>
</dbReference>
<keyword evidence="2" id="KW-0472">Membrane</keyword>
<evidence type="ECO:0000256" key="1">
    <source>
        <dbReference type="SAM" id="MobiDB-lite"/>
    </source>
</evidence>